<reference evidence="1 2" key="1">
    <citation type="journal article" date="2019" name="Nat. Ecol. Evol.">
        <title>Megaphylogeny resolves global patterns of mushroom evolution.</title>
        <authorList>
            <person name="Varga T."/>
            <person name="Krizsan K."/>
            <person name="Foldi C."/>
            <person name="Dima B."/>
            <person name="Sanchez-Garcia M."/>
            <person name="Sanchez-Ramirez S."/>
            <person name="Szollosi G.J."/>
            <person name="Szarkandi J.G."/>
            <person name="Papp V."/>
            <person name="Albert L."/>
            <person name="Andreopoulos W."/>
            <person name="Angelini C."/>
            <person name="Antonin V."/>
            <person name="Barry K.W."/>
            <person name="Bougher N.L."/>
            <person name="Buchanan P."/>
            <person name="Buyck B."/>
            <person name="Bense V."/>
            <person name="Catcheside P."/>
            <person name="Chovatia M."/>
            <person name="Cooper J."/>
            <person name="Damon W."/>
            <person name="Desjardin D."/>
            <person name="Finy P."/>
            <person name="Geml J."/>
            <person name="Haridas S."/>
            <person name="Hughes K."/>
            <person name="Justo A."/>
            <person name="Karasinski D."/>
            <person name="Kautmanova I."/>
            <person name="Kiss B."/>
            <person name="Kocsube S."/>
            <person name="Kotiranta H."/>
            <person name="LaButti K.M."/>
            <person name="Lechner B.E."/>
            <person name="Liimatainen K."/>
            <person name="Lipzen A."/>
            <person name="Lukacs Z."/>
            <person name="Mihaltcheva S."/>
            <person name="Morgado L.N."/>
            <person name="Niskanen T."/>
            <person name="Noordeloos M.E."/>
            <person name="Ohm R.A."/>
            <person name="Ortiz-Santana B."/>
            <person name="Ovrebo C."/>
            <person name="Racz N."/>
            <person name="Riley R."/>
            <person name="Savchenko A."/>
            <person name="Shiryaev A."/>
            <person name="Soop K."/>
            <person name="Spirin V."/>
            <person name="Szebenyi C."/>
            <person name="Tomsovsky M."/>
            <person name="Tulloss R.E."/>
            <person name="Uehling J."/>
            <person name="Grigoriev I.V."/>
            <person name="Vagvolgyi C."/>
            <person name="Papp T."/>
            <person name="Martin F.M."/>
            <person name="Miettinen O."/>
            <person name="Hibbett D.S."/>
            <person name="Nagy L.G."/>
        </authorList>
    </citation>
    <scope>NUCLEOTIDE SEQUENCE [LARGE SCALE GENOMIC DNA]</scope>
    <source>
        <strain evidence="1 2">NL-1719</strain>
    </source>
</reference>
<keyword evidence="2" id="KW-1185">Reference proteome</keyword>
<name>A0ACD2ZXF9_9AGAR</name>
<evidence type="ECO:0000313" key="1">
    <source>
        <dbReference type="EMBL" id="TFK58082.1"/>
    </source>
</evidence>
<dbReference type="Proteomes" id="UP000308600">
    <property type="component" value="Unassembled WGS sequence"/>
</dbReference>
<gene>
    <name evidence="1" type="ORF">BDN72DRAFT_866235</name>
</gene>
<sequence>GDYILATDSSDDVLEAFTCTIRGKVESDRSYCGPLGNFFEIPNFPLEEAHYVLSLSPSEDPERAAGFYDFICAMSQVESQLSPCNRSYITSYRGLPRVHMDIPVVSPVTGTISRLPMFTKSKKSRVAEYEVAQVVLEEDVDATFMVTSTCCLGRRCFDAVLLWGCLVD</sequence>
<protein>
    <submittedName>
        <fullName evidence="1">Uncharacterized protein</fullName>
    </submittedName>
</protein>
<organism evidence="1 2">
    <name type="scientific">Pluteus cervinus</name>
    <dbReference type="NCBI Taxonomy" id="181527"/>
    <lineage>
        <taxon>Eukaryota</taxon>
        <taxon>Fungi</taxon>
        <taxon>Dikarya</taxon>
        <taxon>Basidiomycota</taxon>
        <taxon>Agaricomycotina</taxon>
        <taxon>Agaricomycetes</taxon>
        <taxon>Agaricomycetidae</taxon>
        <taxon>Agaricales</taxon>
        <taxon>Pluteineae</taxon>
        <taxon>Pluteaceae</taxon>
        <taxon>Pluteus</taxon>
    </lineage>
</organism>
<accession>A0ACD2ZXF9</accession>
<feature type="non-terminal residue" evidence="1">
    <location>
        <position position="1"/>
    </location>
</feature>
<dbReference type="EMBL" id="ML209664">
    <property type="protein sequence ID" value="TFK58082.1"/>
    <property type="molecule type" value="Genomic_DNA"/>
</dbReference>
<proteinExistence type="predicted"/>
<evidence type="ECO:0000313" key="2">
    <source>
        <dbReference type="Proteomes" id="UP000308600"/>
    </source>
</evidence>